<gene>
    <name evidence="4" type="ORF">GCM10017559_40360</name>
</gene>
<dbReference type="EMBL" id="BAAAWD010000010">
    <property type="protein sequence ID" value="GAA3013168.1"/>
    <property type="molecule type" value="Genomic_DNA"/>
</dbReference>
<comment type="caution">
    <text evidence="4">The sequence shown here is derived from an EMBL/GenBank/DDBJ whole genome shotgun (WGS) entry which is preliminary data.</text>
</comment>
<dbReference type="SMART" id="SM00382">
    <property type="entry name" value="AAA"/>
    <property type="match status" value="1"/>
</dbReference>
<evidence type="ECO:0000256" key="1">
    <source>
        <dbReference type="ARBA" id="ARBA00022741"/>
    </source>
</evidence>
<evidence type="ECO:0000256" key="2">
    <source>
        <dbReference type="ARBA" id="ARBA00022840"/>
    </source>
</evidence>
<dbReference type="InterPro" id="IPR003439">
    <property type="entry name" value="ABC_transporter-like_ATP-bd"/>
</dbReference>
<dbReference type="InterPro" id="IPR027417">
    <property type="entry name" value="P-loop_NTPase"/>
</dbReference>
<dbReference type="GO" id="GO:0005524">
    <property type="term" value="F:ATP binding"/>
    <property type="evidence" value="ECO:0007669"/>
    <property type="project" value="UniProtKB-KW"/>
</dbReference>
<dbReference type="PANTHER" id="PTHR42794:SF2">
    <property type="entry name" value="ABC TRANSPORTER ATP-BINDING PROTEIN"/>
    <property type="match status" value="1"/>
</dbReference>
<dbReference type="InterPro" id="IPR003593">
    <property type="entry name" value="AAA+_ATPase"/>
</dbReference>
<feature type="domain" description="ABC transporter" evidence="3">
    <location>
        <begin position="3"/>
        <end position="229"/>
    </location>
</feature>
<accession>A0ABP6KLD6</accession>
<evidence type="ECO:0000313" key="4">
    <source>
        <dbReference type="EMBL" id="GAA3013168.1"/>
    </source>
</evidence>
<dbReference type="SUPFAM" id="SSF52540">
    <property type="entry name" value="P-loop containing nucleoside triphosphate hydrolases"/>
    <property type="match status" value="1"/>
</dbReference>
<dbReference type="RefSeq" id="WP_344897451.1">
    <property type="nucleotide sequence ID" value="NZ_BAAAWD010000010.1"/>
</dbReference>
<dbReference type="PANTHER" id="PTHR42794">
    <property type="entry name" value="HEMIN IMPORT ATP-BINDING PROTEIN HMUV"/>
    <property type="match status" value="1"/>
</dbReference>
<keyword evidence="1" id="KW-0547">Nucleotide-binding</keyword>
<name>A0ABP6KLD6_9ACTN</name>
<dbReference type="Gene3D" id="3.40.50.300">
    <property type="entry name" value="P-loop containing nucleotide triphosphate hydrolases"/>
    <property type="match status" value="1"/>
</dbReference>
<dbReference type="PROSITE" id="PS50893">
    <property type="entry name" value="ABC_TRANSPORTER_2"/>
    <property type="match status" value="1"/>
</dbReference>
<evidence type="ECO:0000259" key="3">
    <source>
        <dbReference type="PROSITE" id="PS50893"/>
    </source>
</evidence>
<evidence type="ECO:0000313" key="5">
    <source>
        <dbReference type="Proteomes" id="UP001499930"/>
    </source>
</evidence>
<keyword evidence="2 4" id="KW-0067">ATP-binding</keyword>
<keyword evidence="5" id="KW-1185">Reference proteome</keyword>
<protein>
    <submittedName>
        <fullName evidence="4">ABC transporter ATP-binding protein</fullName>
    </submittedName>
</protein>
<dbReference type="Pfam" id="PF00005">
    <property type="entry name" value="ABC_tran"/>
    <property type="match status" value="1"/>
</dbReference>
<dbReference type="Proteomes" id="UP001499930">
    <property type="component" value="Unassembled WGS sequence"/>
</dbReference>
<reference evidence="5" key="1">
    <citation type="journal article" date="2019" name="Int. J. Syst. Evol. Microbiol.">
        <title>The Global Catalogue of Microorganisms (GCM) 10K type strain sequencing project: providing services to taxonomists for standard genome sequencing and annotation.</title>
        <authorList>
            <consortium name="The Broad Institute Genomics Platform"/>
            <consortium name="The Broad Institute Genome Sequencing Center for Infectious Disease"/>
            <person name="Wu L."/>
            <person name="Ma J."/>
        </authorList>
    </citation>
    <scope>NUCLEOTIDE SEQUENCE [LARGE SCALE GENOMIC DNA]</scope>
    <source>
        <strain evidence="5">JCM 3106</strain>
    </source>
</reference>
<proteinExistence type="predicted"/>
<organism evidence="4 5">
    <name type="scientific">Streptosporangium longisporum</name>
    <dbReference type="NCBI Taxonomy" id="46187"/>
    <lineage>
        <taxon>Bacteria</taxon>
        <taxon>Bacillati</taxon>
        <taxon>Actinomycetota</taxon>
        <taxon>Actinomycetes</taxon>
        <taxon>Streptosporangiales</taxon>
        <taxon>Streptosporangiaceae</taxon>
        <taxon>Streptosporangium</taxon>
    </lineage>
</organism>
<sequence>MRVDLAGLSIPVGGVSGVDLHVEPGELVGLIGPNGSGKSTLLRSVYRALRPGDGTVRVGGDDVWRTLSARRSARRVAVVAQHSAEGFDLTVAEIVATGRTPHRAAPAADREIVARALERVGLTGTAHRLYATLSGGERQRTLLARALAQQGGVLILDEPTNHLDIAAQLDLLELVRSLGVTTLAALHELNLAAAYCDRVYVLAAGRVVACGPPARVLTPSLLGEVFGVRAHLGVNPLTGRPALTFAPLDTTGDPR</sequence>
<dbReference type="CDD" id="cd03214">
    <property type="entry name" value="ABC_Iron-Siderophores_B12_Hemin"/>
    <property type="match status" value="1"/>
</dbReference>